<proteinExistence type="predicted"/>
<evidence type="ECO:0000313" key="2">
    <source>
        <dbReference type="Proteomes" id="UP001055057"/>
    </source>
</evidence>
<keyword evidence="2" id="KW-1185">Reference proteome</keyword>
<reference evidence="1" key="1">
    <citation type="journal article" date="2021" name="Front. Microbiol.">
        <title>Comprehensive Comparative Genomics and Phenotyping of Methylobacterium Species.</title>
        <authorList>
            <person name="Alessa O."/>
            <person name="Ogura Y."/>
            <person name="Fujitani Y."/>
            <person name="Takami H."/>
            <person name="Hayashi T."/>
            <person name="Sahin N."/>
            <person name="Tani A."/>
        </authorList>
    </citation>
    <scope>NUCLEOTIDE SEQUENCE</scope>
    <source>
        <strain evidence="1">DSM 23632</strain>
    </source>
</reference>
<accession>A0ABQ4U280</accession>
<reference evidence="1" key="2">
    <citation type="submission" date="2021-08" db="EMBL/GenBank/DDBJ databases">
        <authorList>
            <person name="Tani A."/>
            <person name="Ola A."/>
            <person name="Ogura Y."/>
            <person name="Katsura K."/>
            <person name="Hayashi T."/>
        </authorList>
    </citation>
    <scope>NUCLEOTIDE SEQUENCE</scope>
    <source>
        <strain evidence="1">DSM 23632</strain>
    </source>
</reference>
<gene>
    <name evidence="1" type="ORF">MPOCJGCO_2980</name>
</gene>
<name>A0ABQ4U280_9HYPH</name>
<comment type="caution">
    <text evidence="1">The sequence shown here is derived from an EMBL/GenBank/DDBJ whole genome shotgun (WGS) entry which is preliminary data.</text>
</comment>
<organism evidence="1 2">
    <name type="scientific">Methylobacterium trifolii</name>
    <dbReference type="NCBI Taxonomy" id="1003092"/>
    <lineage>
        <taxon>Bacteria</taxon>
        <taxon>Pseudomonadati</taxon>
        <taxon>Pseudomonadota</taxon>
        <taxon>Alphaproteobacteria</taxon>
        <taxon>Hyphomicrobiales</taxon>
        <taxon>Methylobacteriaceae</taxon>
        <taxon>Methylobacterium</taxon>
    </lineage>
</organism>
<dbReference type="InterPro" id="IPR024047">
    <property type="entry name" value="MM3350-like_sf"/>
</dbReference>
<dbReference type="Proteomes" id="UP001055057">
    <property type="component" value="Unassembled WGS sequence"/>
</dbReference>
<sequence length="53" mass="6087">MIQPAFGSEGYHLHFFEVSEERYGVPDPEWGGLRPNRSEKAIRLATLIERGIE</sequence>
<protein>
    <submittedName>
        <fullName evidence="1">Uncharacterized protein</fullName>
    </submittedName>
</protein>
<dbReference type="EMBL" id="BPRB01000168">
    <property type="protein sequence ID" value="GJE60861.1"/>
    <property type="molecule type" value="Genomic_DNA"/>
</dbReference>
<evidence type="ECO:0000313" key="1">
    <source>
        <dbReference type="EMBL" id="GJE60861.1"/>
    </source>
</evidence>
<dbReference type="SUPFAM" id="SSF159941">
    <property type="entry name" value="MM3350-like"/>
    <property type="match status" value="1"/>
</dbReference>